<gene>
    <name evidence="8" type="ordered locus">AXX17_At3g23620</name>
</gene>
<dbReference type="GO" id="GO:0005576">
    <property type="term" value="C:extracellular region"/>
    <property type="evidence" value="ECO:0007669"/>
    <property type="project" value="UniProtKB-SubCell"/>
</dbReference>
<evidence type="ECO:0000256" key="2">
    <source>
        <dbReference type="ARBA" id="ARBA00022525"/>
    </source>
</evidence>
<evidence type="ECO:0000313" key="9">
    <source>
        <dbReference type="Proteomes" id="UP000078284"/>
    </source>
</evidence>
<evidence type="ECO:0000313" key="8">
    <source>
        <dbReference type="EMBL" id="OAP02625.1"/>
    </source>
</evidence>
<keyword evidence="3 6" id="KW-0732">Signal</keyword>
<dbReference type="AlphaFoldDB" id="A0A178VBE5"/>
<comment type="similarity">
    <text evidence="5">Belongs to the cysteine-rich repeat secretory protein family.</text>
</comment>
<evidence type="ECO:0000259" key="7">
    <source>
        <dbReference type="PROSITE" id="PS51473"/>
    </source>
</evidence>
<feature type="signal peptide" evidence="6">
    <location>
        <begin position="1"/>
        <end position="26"/>
    </location>
</feature>
<dbReference type="PANTHER" id="PTHR32411">
    <property type="entry name" value="CYSTEINE-RICH REPEAT SECRETORY PROTEIN 38-RELATED"/>
    <property type="match status" value="1"/>
</dbReference>
<dbReference type="Proteomes" id="UP000078284">
    <property type="component" value="Chromosome 3"/>
</dbReference>
<protein>
    <recommendedName>
        <fullName evidence="7">Gnk2-homologous domain-containing protein</fullName>
    </recommendedName>
</protein>
<evidence type="ECO:0000256" key="1">
    <source>
        <dbReference type="ARBA" id="ARBA00004613"/>
    </source>
</evidence>
<evidence type="ECO:0000256" key="5">
    <source>
        <dbReference type="ARBA" id="ARBA00038515"/>
    </source>
</evidence>
<name>A0A178VBE5_ARATH</name>
<feature type="chain" id="PRO_5008094781" description="Gnk2-homologous domain-containing protein" evidence="6">
    <location>
        <begin position="27"/>
        <end position="225"/>
    </location>
</feature>
<evidence type="ECO:0000256" key="4">
    <source>
        <dbReference type="ARBA" id="ARBA00022737"/>
    </source>
</evidence>
<accession>A0A178VBE5</accession>
<proteinExistence type="inferred from homology"/>
<organism evidence="8 9">
    <name type="scientific">Arabidopsis thaliana</name>
    <name type="common">Mouse-ear cress</name>
    <dbReference type="NCBI Taxonomy" id="3702"/>
    <lineage>
        <taxon>Eukaryota</taxon>
        <taxon>Viridiplantae</taxon>
        <taxon>Streptophyta</taxon>
        <taxon>Embryophyta</taxon>
        <taxon>Tracheophyta</taxon>
        <taxon>Spermatophyta</taxon>
        <taxon>Magnoliopsida</taxon>
        <taxon>eudicotyledons</taxon>
        <taxon>Gunneridae</taxon>
        <taxon>Pentapetalae</taxon>
        <taxon>rosids</taxon>
        <taxon>malvids</taxon>
        <taxon>Brassicales</taxon>
        <taxon>Brassicaceae</taxon>
        <taxon>Camelineae</taxon>
        <taxon>Arabidopsis</taxon>
    </lineage>
</organism>
<keyword evidence="2" id="KW-0964">Secreted</keyword>
<dbReference type="EMBL" id="LUHQ01000003">
    <property type="protein sequence ID" value="OAP02625.1"/>
    <property type="molecule type" value="Genomic_DNA"/>
</dbReference>
<evidence type="ECO:0000256" key="6">
    <source>
        <dbReference type="SAM" id="SignalP"/>
    </source>
</evidence>
<sequence length="225" mass="25193">MISKFGSVHILAVVAIQLLIIPSVSSLNLTNAYLHHKCNNTEGKYSHGSAFEKYINLALRAIDSDNYLNGFAYIERGEDPNKVFVMYQCRGDSYGSKCKSCISAAISGIDYENDFYLSNPNDVNDKELFNKETSALLEELTNKATDKSNMIGNKFVLYAAGDKRIGTKNVYAMVQCTKDLVTTTSAACFEWIFKMFSKCCEGKQGGRVLGTSCNFRYELYPFLRN</sequence>
<dbReference type="Pfam" id="PF01657">
    <property type="entry name" value="Stress-antifung"/>
    <property type="match status" value="2"/>
</dbReference>
<dbReference type="Gene3D" id="3.30.430.20">
    <property type="entry name" value="Gnk2 domain, C-X8-C-X2-C motif"/>
    <property type="match status" value="2"/>
</dbReference>
<dbReference type="PANTHER" id="PTHR32411:SF54">
    <property type="entry name" value="CYSTEINE-RICH REPEAT SECRETORY PROTEIN 29-RELATED"/>
    <property type="match status" value="1"/>
</dbReference>
<dbReference type="ExpressionAtlas" id="A0A178VBE5">
    <property type="expression patterns" value="baseline"/>
</dbReference>
<reference evidence="9" key="1">
    <citation type="journal article" date="2016" name="Proc. Natl. Acad. Sci. U.S.A.">
        <title>Chromosome-level assembly of Arabidopsis thaliana Ler reveals the extent of translocation and inversion polymorphisms.</title>
        <authorList>
            <person name="Zapata L."/>
            <person name="Ding J."/>
            <person name="Willing E.M."/>
            <person name="Hartwig B."/>
            <person name="Bezdan D."/>
            <person name="Jiao W.B."/>
            <person name="Patel V."/>
            <person name="Velikkakam James G."/>
            <person name="Koornneef M."/>
            <person name="Ossowski S."/>
            <person name="Schneeberger K."/>
        </authorList>
    </citation>
    <scope>NUCLEOTIDE SEQUENCE [LARGE SCALE GENOMIC DNA]</scope>
    <source>
        <strain evidence="9">cv. Landsberg erecta</strain>
    </source>
</reference>
<dbReference type="InterPro" id="IPR038408">
    <property type="entry name" value="GNK2_sf"/>
</dbReference>
<dbReference type="PROSITE" id="PS51473">
    <property type="entry name" value="GNK2"/>
    <property type="match status" value="1"/>
</dbReference>
<comment type="caution">
    <text evidence="8">The sequence shown here is derived from an EMBL/GenBank/DDBJ whole genome shotgun (WGS) entry which is preliminary data.</text>
</comment>
<evidence type="ECO:0000256" key="3">
    <source>
        <dbReference type="ARBA" id="ARBA00022729"/>
    </source>
</evidence>
<dbReference type="InterPro" id="IPR050581">
    <property type="entry name" value="CRR_secretory_protein"/>
</dbReference>
<dbReference type="InterPro" id="IPR002902">
    <property type="entry name" value="GNK2"/>
</dbReference>
<comment type="subcellular location">
    <subcellularLocation>
        <location evidence="1">Secreted</location>
    </subcellularLocation>
</comment>
<feature type="domain" description="Gnk2-homologous" evidence="7">
    <location>
        <begin position="111"/>
        <end position="222"/>
    </location>
</feature>
<dbReference type="CDD" id="cd23509">
    <property type="entry name" value="Gnk2-like"/>
    <property type="match status" value="2"/>
</dbReference>
<keyword evidence="4" id="KW-0677">Repeat</keyword>